<organism evidence="2">
    <name type="scientific">Arundo donax</name>
    <name type="common">Giant reed</name>
    <name type="synonym">Donax arundinaceus</name>
    <dbReference type="NCBI Taxonomy" id="35708"/>
    <lineage>
        <taxon>Eukaryota</taxon>
        <taxon>Viridiplantae</taxon>
        <taxon>Streptophyta</taxon>
        <taxon>Embryophyta</taxon>
        <taxon>Tracheophyta</taxon>
        <taxon>Spermatophyta</taxon>
        <taxon>Magnoliopsida</taxon>
        <taxon>Liliopsida</taxon>
        <taxon>Poales</taxon>
        <taxon>Poaceae</taxon>
        <taxon>PACMAD clade</taxon>
        <taxon>Arundinoideae</taxon>
        <taxon>Arundineae</taxon>
        <taxon>Arundo</taxon>
    </lineage>
</organism>
<evidence type="ECO:0000313" key="2">
    <source>
        <dbReference type="EMBL" id="JAD28522.1"/>
    </source>
</evidence>
<dbReference type="AlphaFoldDB" id="A0A0A8Z0Z7"/>
<proteinExistence type="predicted"/>
<reference evidence="2" key="1">
    <citation type="submission" date="2014-09" db="EMBL/GenBank/DDBJ databases">
        <authorList>
            <person name="Magalhaes I.L.F."/>
            <person name="Oliveira U."/>
            <person name="Santos F.R."/>
            <person name="Vidigal T.H.D.A."/>
            <person name="Brescovit A.D."/>
            <person name="Santos A.J."/>
        </authorList>
    </citation>
    <scope>NUCLEOTIDE SEQUENCE</scope>
    <source>
        <tissue evidence="2">Shoot tissue taken approximately 20 cm above the soil surface</tissue>
    </source>
</reference>
<feature type="region of interest" description="Disordered" evidence="1">
    <location>
        <begin position="44"/>
        <end position="65"/>
    </location>
</feature>
<evidence type="ECO:0000256" key="1">
    <source>
        <dbReference type="SAM" id="MobiDB-lite"/>
    </source>
</evidence>
<accession>A0A0A8Z0Z7</accession>
<sequence>MDYLPSHILVWFEEWSGLIHNHLIPHYYIVSLLMRNGVIPPNFMGSPHDSPRHPRWVDPSNQALP</sequence>
<name>A0A0A8Z0Z7_ARUDO</name>
<dbReference type="EMBL" id="GBRH01269373">
    <property type="protein sequence ID" value="JAD28522.1"/>
    <property type="molecule type" value="Transcribed_RNA"/>
</dbReference>
<reference evidence="2" key="2">
    <citation type="journal article" date="2015" name="Data Brief">
        <title>Shoot transcriptome of the giant reed, Arundo donax.</title>
        <authorList>
            <person name="Barrero R.A."/>
            <person name="Guerrero F.D."/>
            <person name="Moolhuijzen P."/>
            <person name="Goolsby J.A."/>
            <person name="Tidwell J."/>
            <person name="Bellgard S.E."/>
            <person name="Bellgard M.I."/>
        </authorList>
    </citation>
    <scope>NUCLEOTIDE SEQUENCE</scope>
    <source>
        <tissue evidence="2">Shoot tissue taken approximately 20 cm above the soil surface</tissue>
    </source>
</reference>
<protein>
    <submittedName>
        <fullName evidence="2">Uncharacterized protein</fullName>
    </submittedName>
</protein>